<feature type="region of interest" description="Disordered" evidence="1">
    <location>
        <begin position="43"/>
        <end position="77"/>
    </location>
</feature>
<protein>
    <submittedName>
        <fullName evidence="2">Coagulation factor v</fullName>
    </submittedName>
</protein>
<evidence type="ECO:0000313" key="2">
    <source>
        <dbReference type="EMBL" id="GFN90496.1"/>
    </source>
</evidence>
<keyword evidence="3" id="KW-1185">Reference proteome</keyword>
<organism evidence="2 3">
    <name type="scientific">Plakobranchus ocellatus</name>
    <dbReference type="NCBI Taxonomy" id="259542"/>
    <lineage>
        <taxon>Eukaryota</taxon>
        <taxon>Metazoa</taxon>
        <taxon>Spiralia</taxon>
        <taxon>Lophotrochozoa</taxon>
        <taxon>Mollusca</taxon>
        <taxon>Gastropoda</taxon>
        <taxon>Heterobranchia</taxon>
        <taxon>Euthyneura</taxon>
        <taxon>Panpulmonata</taxon>
        <taxon>Sacoglossa</taxon>
        <taxon>Placobranchoidea</taxon>
        <taxon>Plakobranchidae</taxon>
        <taxon>Plakobranchus</taxon>
    </lineage>
</organism>
<gene>
    <name evidence="2" type="ORF">PoB_001700200</name>
</gene>
<dbReference type="EMBL" id="BLXT01002055">
    <property type="protein sequence ID" value="GFN90496.1"/>
    <property type="molecule type" value="Genomic_DNA"/>
</dbReference>
<dbReference type="AlphaFoldDB" id="A0AAV3Z5G8"/>
<reference evidence="2 3" key="1">
    <citation type="journal article" date="2021" name="Elife">
        <title>Chloroplast acquisition without the gene transfer in kleptoplastic sea slugs, Plakobranchus ocellatus.</title>
        <authorList>
            <person name="Maeda T."/>
            <person name="Takahashi S."/>
            <person name="Yoshida T."/>
            <person name="Shimamura S."/>
            <person name="Takaki Y."/>
            <person name="Nagai Y."/>
            <person name="Toyoda A."/>
            <person name="Suzuki Y."/>
            <person name="Arimoto A."/>
            <person name="Ishii H."/>
            <person name="Satoh N."/>
            <person name="Nishiyama T."/>
            <person name="Hasebe M."/>
            <person name="Maruyama T."/>
            <person name="Minagawa J."/>
            <person name="Obokata J."/>
            <person name="Shigenobu S."/>
        </authorList>
    </citation>
    <scope>NUCLEOTIDE SEQUENCE [LARGE SCALE GENOMIC DNA]</scope>
</reference>
<feature type="compositionally biased region" description="Basic residues" evidence="1">
    <location>
        <begin position="66"/>
        <end position="77"/>
    </location>
</feature>
<sequence>MTIALIKQDKDSVCLYSIVVDIEIGIFISKALQFKSAPADYGRQDKRVGEAERRRGKVAGKDEGRRTRRRSKRRRRGKIRAIKRIKRRRTRRRRRGFKDIHQVRVPVAGLEPATEESLHISGRICYPLCHRHPDEGRHEKSASRILKAVRGKLKFDADAQIVDLARFTTNTATRHISSQQDLARLTTDTATRHISSQKDLARLTINTATRHISFQPDLALLPTNAKNRHIFSQPDLARLTTNTATRNISSQQDLARLTTNTATRNISSEPNLARLTTNTATRHISSQPDLALLTTKRRPTLEATRLVMANLKD</sequence>
<comment type="caution">
    <text evidence="2">The sequence shown here is derived from an EMBL/GenBank/DDBJ whole genome shotgun (WGS) entry which is preliminary data.</text>
</comment>
<feature type="compositionally biased region" description="Basic and acidic residues" evidence="1">
    <location>
        <begin position="43"/>
        <end position="65"/>
    </location>
</feature>
<proteinExistence type="predicted"/>
<accession>A0AAV3Z5G8</accession>
<evidence type="ECO:0000313" key="3">
    <source>
        <dbReference type="Proteomes" id="UP000735302"/>
    </source>
</evidence>
<evidence type="ECO:0000256" key="1">
    <source>
        <dbReference type="SAM" id="MobiDB-lite"/>
    </source>
</evidence>
<dbReference type="Proteomes" id="UP000735302">
    <property type="component" value="Unassembled WGS sequence"/>
</dbReference>
<name>A0AAV3Z5G8_9GAST</name>